<feature type="compositionally biased region" description="Basic and acidic residues" evidence="12">
    <location>
        <begin position="410"/>
        <end position="426"/>
    </location>
</feature>
<comment type="catalytic activity">
    <reaction evidence="11">
        <text>DNA(n) + a 2'-deoxyribonucleoside 5'-triphosphate = DNA(n+1) + diphosphate</text>
        <dbReference type="Rhea" id="RHEA:22508"/>
        <dbReference type="Rhea" id="RHEA-COMP:17339"/>
        <dbReference type="Rhea" id="RHEA-COMP:17340"/>
        <dbReference type="ChEBI" id="CHEBI:33019"/>
        <dbReference type="ChEBI" id="CHEBI:61560"/>
        <dbReference type="ChEBI" id="CHEBI:173112"/>
        <dbReference type="EC" id="2.7.7.7"/>
    </reaction>
</comment>
<feature type="compositionally biased region" description="Gly residues" evidence="12">
    <location>
        <begin position="949"/>
        <end position="961"/>
    </location>
</feature>
<evidence type="ECO:0000256" key="4">
    <source>
        <dbReference type="ARBA" id="ARBA00022695"/>
    </source>
</evidence>
<dbReference type="AlphaFoldDB" id="C7MHU5"/>
<dbReference type="EMBL" id="CP001643">
    <property type="protein sequence ID" value="ACU86612.1"/>
    <property type="molecule type" value="Genomic_DNA"/>
</dbReference>
<dbReference type="GO" id="GO:0003677">
    <property type="term" value="F:DNA binding"/>
    <property type="evidence" value="ECO:0007669"/>
    <property type="project" value="InterPro"/>
</dbReference>
<dbReference type="PANTHER" id="PTHR11669:SF0">
    <property type="entry name" value="PROTEIN STICHEL-LIKE 2"/>
    <property type="match status" value="1"/>
</dbReference>
<feature type="compositionally biased region" description="Low complexity" evidence="12">
    <location>
        <begin position="724"/>
        <end position="752"/>
    </location>
</feature>
<dbReference type="FunFam" id="3.40.50.300:FF:000014">
    <property type="entry name" value="DNA polymerase III subunit gamma/tau"/>
    <property type="match status" value="1"/>
</dbReference>
<feature type="compositionally biased region" description="Low complexity" evidence="12">
    <location>
        <begin position="792"/>
        <end position="806"/>
    </location>
</feature>
<dbReference type="GO" id="GO:0046872">
    <property type="term" value="F:metal ion binding"/>
    <property type="evidence" value="ECO:0007669"/>
    <property type="project" value="UniProtKB-KW"/>
</dbReference>
<dbReference type="GO" id="GO:0009360">
    <property type="term" value="C:DNA polymerase III complex"/>
    <property type="evidence" value="ECO:0007669"/>
    <property type="project" value="InterPro"/>
</dbReference>
<evidence type="ECO:0000313" key="15">
    <source>
        <dbReference type="Proteomes" id="UP000001919"/>
    </source>
</evidence>
<feature type="compositionally biased region" description="Pro residues" evidence="12">
    <location>
        <begin position="522"/>
        <end position="538"/>
    </location>
</feature>
<evidence type="ECO:0000256" key="12">
    <source>
        <dbReference type="SAM" id="MobiDB-lite"/>
    </source>
</evidence>
<dbReference type="InterPro" id="IPR012763">
    <property type="entry name" value="DNA_pol_III_sug/sutau_N"/>
</dbReference>
<feature type="compositionally biased region" description="Basic and acidic residues" evidence="12">
    <location>
        <begin position="908"/>
        <end position="917"/>
    </location>
</feature>
<evidence type="ECO:0000256" key="2">
    <source>
        <dbReference type="ARBA" id="ARBA00012417"/>
    </source>
</evidence>
<evidence type="ECO:0000256" key="10">
    <source>
        <dbReference type="ARBA" id="ARBA00022932"/>
    </source>
</evidence>
<dbReference type="eggNOG" id="COG2812">
    <property type="taxonomic scope" value="Bacteria"/>
</dbReference>
<dbReference type="Pfam" id="PF12169">
    <property type="entry name" value="DNA_pol3_gamma3"/>
    <property type="match status" value="1"/>
</dbReference>
<dbReference type="PANTHER" id="PTHR11669">
    <property type="entry name" value="REPLICATION FACTOR C / DNA POLYMERASE III GAMMA-TAU SUBUNIT"/>
    <property type="match status" value="1"/>
</dbReference>
<dbReference type="InterPro" id="IPR045085">
    <property type="entry name" value="HLD_clamp_pol_III_gamma_tau"/>
</dbReference>
<evidence type="ECO:0000259" key="13">
    <source>
        <dbReference type="SMART" id="SM00382"/>
    </source>
</evidence>
<feature type="region of interest" description="Disordered" evidence="12">
    <location>
        <begin position="374"/>
        <end position="546"/>
    </location>
</feature>
<evidence type="ECO:0000256" key="8">
    <source>
        <dbReference type="ARBA" id="ARBA00022833"/>
    </source>
</evidence>
<feature type="compositionally biased region" description="Low complexity" evidence="12">
    <location>
        <begin position="868"/>
        <end position="895"/>
    </location>
</feature>
<dbReference type="Pfam" id="PF22608">
    <property type="entry name" value="DNAX_ATPase_lid"/>
    <property type="match status" value="1"/>
</dbReference>
<organism evidence="14 15">
    <name type="scientific">Brachybacterium faecium (strain ATCC 43885 / DSM 4810 / JCM 11609 / LMG 19847 / NBRC 14762 / NCIMB 9860 / 6-10)</name>
    <dbReference type="NCBI Taxonomy" id="446465"/>
    <lineage>
        <taxon>Bacteria</taxon>
        <taxon>Bacillati</taxon>
        <taxon>Actinomycetota</taxon>
        <taxon>Actinomycetes</taxon>
        <taxon>Micrococcales</taxon>
        <taxon>Dermabacteraceae</taxon>
        <taxon>Brachybacterium</taxon>
    </lineage>
</organism>
<dbReference type="Gene3D" id="3.40.50.300">
    <property type="entry name" value="P-loop containing nucleotide triphosphate hydrolases"/>
    <property type="match status" value="1"/>
</dbReference>
<dbReference type="Proteomes" id="UP000001919">
    <property type="component" value="Chromosome"/>
</dbReference>
<feature type="compositionally biased region" description="Low complexity" evidence="12">
    <location>
        <begin position="444"/>
        <end position="470"/>
    </location>
</feature>
<dbReference type="Gene3D" id="1.20.272.10">
    <property type="match status" value="1"/>
</dbReference>
<keyword evidence="15" id="KW-1185">Reference proteome</keyword>
<reference evidence="14 15" key="1">
    <citation type="journal article" date="2009" name="Stand. Genomic Sci.">
        <title>Complete genome sequence of Brachybacterium faecium type strain (Schefferle 6-10).</title>
        <authorList>
            <person name="Lapidus A."/>
            <person name="Pukall R."/>
            <person name="Labuttii K."/>
            <person name="Copeland A."/>
            <person name="Del Rio T.G."/>
            <person name="Nolan M."/>
            <person name="Chen F."/>
            <person name="Lucas S."/>
            <person name="Tice H."/>
            <person name="Cheng J.F."/>
            <person name="Bruce D."/>
            <person name="Goodwin L."/>
            <person name="Pitluck S."/>
            <person name="Rohde M."/>
            <person name="Goker M."/>
            <person name="Pati A."/>
            <person name="Ivanova N."/>
            <person name="Mavrommatis K."/>
            <person name="Chen A."/>
            <person name="Palaniappan K."/>
            <person name="D'haeseleer P."/>
            <person name="Chain P."/>
            <person name="Bristow J."/>
            <person name="Eisen J.A."/>
            <person name="Markowitz V."/>
            <person name="Hugenholtz P."/>
            <person name="Kyrpides N.C."/>
            <person name="Klenk H.P."/>
        </authorList>
    </citation>
    <scope>NUCLEOTIDE SEQUENCE [LARGE SCALE GENOMIC DNA]</scope>
    <source>
        <strain evidence="15">ATCC 43885 / DSM 4810 / JCM 11609 / LMG 19847 / NBRC 14762 / NCIMB 9860 / 6-10</strain>
    </source>
</reference>
<dbReference type="OrthoDB" id="9810148at2"/>
<dbReference type="SMART" id="SM00382">
    <property type="entry name" value="AAA"/>
    <property type="match status" value="1"/>
</dbReference>
<accession>C7MHU5</accession>
<evidence type="ECO:0000313" key="14">
    <source>
        <dbReference type="EMBL" id="ACU86612.1"/>
    </source>
</evidence>
<dbReference type="Gene3D" id="1.10.8.60">
    <property type="match status" value="1"/>
</dbReference>
<feature type="compositionally biased region" description="Low complexity" evidence="12">
    <location>
        <begin position="485"/>
        <end position="521"/>
    </location>
</feature>
<comment type="similarity">
    <text evidence="1">Belongs to the DnaX/STICHEL family.</text>
</comment>
<dbReference type="NCBIfam" id="NF005846">
    <property type="entry name" value="PRK07764.1-6"/>
    <property type="match status" value="1"/>
</dbReference>
<keyword evidence="4" id="KW-0548">Nucleotidyltransferase</keyword>
<feature type="region of interest" description="Disordered" evidence="12">
    <location>
        <begin position="625"/>
        <end position="1098"/>
    </location>
</feature>
<dbReference type="GO" id="GO:0005524">
    <property type="term" value="F:ATP binding"/>
    <property type="evidence" value="ECO:0007669"/>
    <property type="project" value="UniProtKB-KW"/>
</dbReference>
<feature type="compositionally biased region" description="Gly residues" evidence="12">
    <location>
        <begin position="628"/>
        <end position="698"/>
    </location>
</feature>
<feature type="compositionally biased region" description="Low complexity" evidence="12">
    <location>
        <begin position="374"/>
        <end position="402"/>
    </location>
</feature>
<dbReference type="Pfam" id="PF13177">
    <property type="entry name" value="DNA_pol3_delta2"/>
    <property type="match status" value="1"/>
</dbReference>
<evidence type="ECO:0000256" key="3">
    <source>
        <dbReference type="ARBA" id="ARBA00022679"/>
    </source>
</evidence>
<dbReference type="SUPFAM" id="SSF52540">
    <property type="entry name" value="P-loop containing nucleoside triphosphate hydrolases"/>
    <property type="match status" value="1"/>
</dbReference>
<dbReference type="GO" id="GO:0003887">
    <property type="term" value="F:DNA-directed DNA polymerase activity"/>
    <property type="evidence" value="ECO:0007669"/>
    <property type="project" value="UniProtKB-KW"/>
</dbReference>
<keyword evidence="7" id="KW-0547">Nucleotide-binding</keyword>
<sequence length="1122" mass="112064">MATALYRRYRPESFAEVIGQDHVTTPLRRALRAGRIGHAYLFSGPRGCGKTTSARILARCLNCVEGPTDVPCGQCDSCRDLANGGSGSLDVVEIDAASHGGVDDARELRERASFAPVRDRYKVFIIDEAHMVTSAGFNALLKLVEEPPEHVKFVFATTEPDKVIGTIRSRTHHYPFRLIPPQVLGPYLEEVCAAEQVQVGEGVMPLVVRAGGGSARDSMSVLDQLMAGAGDDGLDFPTAIALLGFTDTALLDRAITAVAERDAASLYGAVEHVLATGHEPRRFVEDLLERMRDLIVLSAVPDKGTDLLPQVPADELEAMRGQAALFAPADLSLCGDLVHETLSTMSGATSPRLHLELLAARLVLRDERAALAAADGPAPAADRRAPAPAGPGAPARPAEAQGAPGGASGAREEARRIAQEKVEAARQARGGRGQAAPEQRDRQGAPPAASAPAAQAPAPQAPAAQHSAPEPAAPAPEQPAPAGPAQPAGPGQAPGSAAPAPAAHAPGSAAQPPAGDASAPPASGPPASAPAAPGPSAPAPAAGGLDADEVRGHWSAILDELQQIRRPSWALISQNGTVNGAHGSTLVIGFRTEGLVNAFHRGTAAQNLADAVRRIMHTEVTIEAVVGEGPGPSGPGQSGGGPGSGGPGSAGPGGAGPGGGGPGGGRPAGGGPGNGPGGPSGGGAGGAPAGPGSAGAWGGSATPPPNQPGAPQSADQGGRPEQAPPARWGDAAAAMTPRAETPRAEASASAPADAERTWTPRPDPVPTAQEPAPGPAPAPEEALSPGQRASERAMQAAARAAQAHRTPAPDRIEDFAPEPDDPYPPDPRDEYTPMTGAPQQAAPAPDQAAPQGGARWSDALPPAGPGGAVPTAAAGEASTSATDMPGAPAAGSAPATEGEIPVVEDEGRDNLPPEEPRTYGQNALRRAIAEGRVVHSRPAPSTGPDVSGGPEGVGGPEGAGGPDLQAVPRPSPTSASGAPSAAAAPDDPAATAPVDDTSASARAAASWGTAGAITDASATGTSAPPAGAPAPETSAPDQSAPSAPRSGAALVREAAQASRNAGQRPGMRRGTSPDAPPAESDPTGGATRDDEDAVVSTRNGREVVEKLLGGKVLEIIDETERY</sequence>
<feature type="compositionally biased region" description="Low complexity" evidence="12">
    <location>
        <begin position="972"/>
        <end position="1036"/>
    </location>
</feature>
<dbReference type="InterPro" id="IPR022754">
    <property type="entry name" value="DNA_pol_III_gamma-3"/>
</dbReference>
<keyword evidence="3" id="KW-0808">Transferase</keyword>
<evidence type="ECO:0000256" key="1">
    <source>
        <dbReference type="ARBA" id="ARBA00006360"/>
    </source>
</evidence>
<dbReference type="InterPro" id="IPR027417">
    <property type="entry name" value="P-loop_NTPase"/>
</dbReference>
<dbReference type="InterPro" id="IPR008921">
    <property type="entry name" value="DNA_pol3_clamp-load_cplx_C"/>
</dbReference>
<keyword evidence="9" id="KW-0067">ATP-binding</keyword>
<dbReference type="EC" id="2.7.7.7" evidence="2"/>
<dbReference type="NCBIfam" id="TIGR02397">
    <property type="entry name" value="dnaX_nterm"/>
    <property type="match status" value="1"/>
</dbReference>
<dbReference type="SUPFAM" id="SSF48019">
    <property type="entry name" value="post-AAA+ oligomerization domain-like"/>
    <property type="match status" value="1"/>
</dbReference>
<gene>
    <name evidence="14" type="ordered locus">Bfae_28470</name>
</gene>
<feature type="domain" description="AAA+ ATPase" evidence="13">
    <location>
        <begin position="36"/>
        <end position="184"/>
    </location>
</feature>
<dbReference type="InterPro" id="IPR003593">
    <property type="entry name" value="AAA+_ATPase"/>
</dbReference>
<dbReference type="PATRIC" id="fig|446465.5.peg.2808"/>
<dbReference type="CDD" id="cd00009">
    <property type="entry name" value="AAA"/>
    <property type="match status" value="1"/>
</dbReference>
<keyword evidence="6" id="KW-0479">Metal-binding</keyword>
<evidence type="ECO:0000256" key="6">
    <source>
        <dbReference type="ARBA" id="ARBA00022723"/>
    </source>
</evidence>
<dbReference type="HOGENOM" id="CLU_009203_0_0_11"/>
<dbReference type="KEGG" id="bfa:Bfae_28470"/>
<keyword evidence="8" id="KW-0862">Zinc</keyword>
<evidence type="ECO:0000256" key="7">
    <source>
        <dbReference type="ARBA" id="ARBA00022741"/>
    </source>
</evidence>
<evidence type="ECO:0000256" key="11">
    <source>
        <dbReference type="ARBA" id="ARBA00049244"/>
    </source>
</evidence>
<evidence type="ECO:0000256" key="5">
    <source>
        <dbReference type="ARBA" id="ARBA00022705"/>
    </source>
</evidence>
<keyword evidence="10" id="KW-0239">DNA-directed DNA polymerase</keyword>
<feature type="compositionally biased region" description="Pro residues" evidence="12">
    <location>
        <begin position="471"/>
        <end position="484"/>
    </location>
</feature>
<dbReference type="InterPro" id="IPR050238">
    <property type="entry name" value="DNA_Rep/Repair_Clamp_Loader"/>
</dbReference>
<dbReference type="GO" id="GO:0006261">
    <property type="term" value="P:DNA-templated DNA replication"/>
    <property type="evidence" value="ECO:0007669"/>
    <property type="project" value="TreeGrafter"/>
</dbReference>
<keyword evidence="5" id="KW-0235">DNA replication</keyword>
<dbReference type="STRING" id="446465.Bfae_28470"/>
<protein>
    <recommendedName>
        <fullName evidence="2">DNA-directed DNA polymerase</fullName>
        <ecNumber evidence="2">2.7.7.7</ecNumber>
    </recommendedName>
</protein>
<evidence type="ECO:0000256" key="9">
    <source>
        <dbReference type="ARBA" id="ARBA00022840"/>
    </source>
</evidence>
<name>C7MHU5_BRAFD</name>
<proteinExistence type="inferred from homology"/>
<feature type="compositionally biased region" description="Low complexity" evidence="12">
    <location>
        <begin position="832"/>
        <end position="854"/>
    </location>
</feature>